<dbReference type="Gene3D" id="3.10.100.10">
    <property type="entry name" value="Mannose-Binding Protein A, subunit A"/>
    <property type="match status" value="1"/>
</dbReference>
<evidence type="ECO:0000259" key="6">
    <source>
        <dbReference type="PROSITE" id="PS50041"/>
    </source>
</evidence>
<dbReference type="PANTHER" id="PTHR22799">
    <property type="entry name" value="TETRANECTIN-RELATED"/>
    <property type="match status" value="1"/>
</dbReference>
<keyword evidence="5" id="KW-1015">Disulfide bond</keyword>
<dbReference type="GO" id="GO:0005615">
    <property type="term" value="C:extracellular space"/>
    <property type="evidence" value="ECO:0007669"/>
    <property type="project" value="TreeGrafter"/>
</dbReference>
<dbReference type="GO" id="GO:0030246">
    <property type="term" value="F:carbohydrate binding"/>
    <property type="evidence" value="ECO:0007669"/>
    <property type="project" value="UniProtKB-KW"/>
</dbReference>
<evidence type="ECO:0000313" key="8">
    <source>
        <dbReference type="Proteomes" id="UP000271974"/>
    </source>
</evidence>
<keyword evidence="4" id="KW-0430">Lectin</keyword>
<gene>
    <name evidence="7" type="ORF">EGW08_003957</name>
</gene>
<dbReference type="InterPro" id="IPR016187">
    <property type="entry name" value="CTDL_fold"/>
</dbReference>
<dbReference type="InterPro" id="IPR018378">
    <property type="entry name" value="C-type_lectin_CS"/>
</dbReference>
<dbReference type="InterPro" id="IPR001304">
    <property type="entry name" value="C-type_lectin-like"/>
</dbReference>
<keyword evidence="3" id="KW-0732">Signal</keyword>
<comment type="caution">
    <text evidence="7">The sequence shown here is derived from an EMBL/GenBank/DDBJ whole genome shotgun (WGS) entry which is preliminary data.</text>
</comment>
<dbReference type="Proteomes" id="UP000271974">
    <property type="component" value="Unassembled WGS sequence"/>
</dbReference>
<dbReference type="OrthoDB" id="6285913at2759"/>
<keyword evidence="2" id="KW-0964">Secreted</keyword>
<name>A0A433U373_ELYCH</name>
<evidence type="ECO:0000313" key="7">
    <source>
        <dbReference type="EMBL" id="RUS88255.1"/>
    </source>
</evidence>
<sequence>MIEDIDSNVKLTLSKSQSIFDVVQRLEPKVDKIDSKVMDIDLRTRIIRTIQRVDKQDYHISDVHNDRVYVYSKQEVAFELKKENDKCELMGGYLLELDDEAEKLYTLDLAKKIGGDARFALGGNDVATEGTWVYYHSKKPVPSDVQWLPGEPNNHAAGENCMAFRMTHNGLNDFPCGQNARFICELPLAP</sequence>
<dbReference type="AlphaFoldDB" id="A0A433U373"/>
<evidence type="ECO:0000256" key="5">
    <source>
        <dbReference type="ARBA" id="ARBA00023157"/>
    </source>
</evidence>
<evidence type="ECO:0000256" key="3">
    <source>
        <dbReference type="ARBA" id="ARBA00022729"/>
    </source>
</evidence>
<accession>A0A433U373</accession>
<evidence type="ECO:0000256" key="2">
    <source>
        <dbReference type="ARBA" id="ARBA00022525"/>
    </source>
</evidence>
<evidence type="ECO:0000256" key="4">
    <source>
        <dbReference type="ARBA" id="ARBA00022734"/>
    </source>
</evidence>
<dbReference type="Pfam" id="PF00059">
    <property type="entry name" value="Lectin_C"/>
    <property type="match status" value="1"/>
</dbReference>
<organism evidence="7 8">
    <name type="scientific">Elysia chlorotica</name>
    <name type="common">Eastern emerald elysia</name>
    <name type="synonym">Sea slug</name>
    <dbReference type="NCBI Taxonomy" id="188477"/>
    <lineage>
        <taxon>Eukaryota</taxon>
        <taxon>Metazoa</taxon>
        <taxon>Spiralia</taxon>
        <taxon>Lophotrochozoa</taxon>
        <taxon>Mollusca</taxon>
        <taxon>Gastropoda</taxon>
        <taxon>Heterobranchia</taxon>
        <taxon>Euthyneura</taxon>
        <taxon>Panpulmonata</taxon>
        <taxon>Sacoglossa</taxon>
        <taxon>Placobranchoidea</taxon>
        <taxon>Plakobranchidae</taxon>
        <taxon>Elysia</taxon>
    </lineage>
</organism>
<dbReference type="PANTHER" id="PTHR22799:SF1">
    <property type="entry name" value="C-TYPE LECTIN DOMAIN FAMILY 11 MEMBER A"/>
    <property type="match status" value="1"/>
</dbReference>
<dbReference type="PROSITE" id="PS00615">
    <property type="entry name" value="C_TYPE_LECTIN_1"/>
    <property type="match status" value="1"/>
</dbReference>
<protein>
    <recommendedName>
        <fullName evidence="6">C-type lectin domain-containing protein</fullName>
    </recommendedName>
</protein>
<reference evidence="7 8" key="1">
    <citation type="submission" date="2019-01" db="EMBL/GenBank/DDBJ databases">
        <title>A draft genome assembly of the solar-powered sea slug Elysia chlorotica.</title>
        <authorList>
            <person name="Cai H."/>
            <person name="Li Q."/>
            <person name="Fang X."/>
            <person name="Li J."/>
            <person name="Curtis N.E."/>
            <person name="Altenburger A."/>
            <person name="Shibata T."/>
            <person name="Feng M."/>
            <person name="Maeda T."/>
            <person name="Schwartz J.A."/>
            <person name="Shigenobu S."/>
            <person name="Lundholm N."/>
            <person name="Nishiyama T."/>
            <person name="Yang H."/>
            <person name="Hasebe M."/>
            <person name="Li S."/>
            <person name="Pierce S.K."/>
            <person name="Wang J."/>
        </authorList>
    </citation>
    <scope>NUCLEOTIDE SEQUENCE [LARGE SCALE GENOMIC DNA]</scope>
    <source>
        <strain evidence="7">EC2010</strain>
        <tissue evidence="7">Whole organism of an adult</tissue>
    </source>
</reference>
<evidence type="ECO:0000256" key="1">
    <source>
        <dbReference type="ARBA" id="ARBA00004613"/>
    </source>
</evidence>
<comment type="subcellular location">
    <subcellularLocation>
        <location evidence="1">Secreted</location>
    </subcellularLocation>
</comment>
<dbReference type="InterPro" id="IPR051663">
    <property type="entry name" value="CLec_Tetranectin-domain"/>
</dbReference>
<dbReference type="GO" id="GO:0008083">
    <property type="term" value="F:growth factor activity"/>
    <property type="evidence" value="ECO:0007669"/>
    <property type="project" value="TreeGrafter"/>
</dbReference>
<dbReference type="SUPFAM" id="SSF56436">
    <property type="entry name" value="C-type lectin-like"/>
    <property type="match status" value="1"/>
</dbReference>
<keyword evidence="8" id="KW-1185">Reference proteome</keyword>
<feature type="domain" description="C-type lectin" evidence="6">
    <location>
        <begin position="64"/>
        <end position="185"/>
    </location>
</feature>
<dbReference type="SMART" id="SM00034">
    <property type="entry name" value="CLECT"/>
    <property type="match status" value="1"/>
</dbReference>
<dbReference type="EMBL" id="RQTK01000088">
    <property type="protein sequence ID" value="RUS88255.1"/>
    <property type="molecule type" value="Genomic_DNA"/>
</dbReference>
<proteinExistence type="predicted"/>
<dbReference type="InterPro" id="IPR016186">
    <property type="entry name" value="C-type_lectin-like/link_sf"/>
</dbReference>
<dbReference type="PROSITE" id="PS50041">
    <property type="entry name" value="C_TYPE_LECTIN_2"/>
    <property type="match status" value="1"/>
</dbReference>